<dbReference type="Gene3D" id="2.40.170.20">
    <property type="entry name" value="TonB-dependent receptor, beta-barrel domain"/>
    <property type="match status" value="1"/>
</dbReference>
<dbReference type="InterPro" id="IPR036942">
    <property type="entry name" value="Beta-barrel_TonB_sf"/>
</dbReference>
<evidence type="ECO:0000256" key="2">
    <source>
        <dbReference type="ARBA" id="ARBA00023136"/>
    </source>
</evidence>
<sequence>MKIIFGCLLAAFLAVLFNNVHAQAVLSTIHGKVLNEQHTPAEASTVILLKARDSSIVSSTVTGKNGKFRFEDVVADDYLLLATAVGYVKTYSGPYRIDNNENHGIGEINLQQATNQLKEVTILSSRPQIEVRPGKITLNIPNSLTAEGNSAFEILRQAPGVRVDNSNNISIIGRQSALITIDGKTTNLTGEDLVAYLRSIQSNMIEKIELITSGSAKYDASSGGIVNIVLKKGNNIGSNGTISATAGYGKYYKSNIGVRFNDRMDKLNLFGSYNFTTDKTFHNFVTDRIIDFNNLISNYHVDYKGIQTSENNTFSAGADYTVAPNHTIGFLINGFARQDDFAKDNKLNISNGGVLDSIITAESKLGRHIKKINYNLNYNGKLNKAGSTLSADINYTTFNRSSSEYITNDFYRADWSPYRDAVLLENLSPSAIRIWLSKIDFSTPLSKNSTFEAGIKYSHASSNNDLIFGPQVNGQYVPDADLSNHFFYTEVVDAGYVNYQNKFNKFYITMGLRGEQTVANGNSVTMDTKIDRSYFDLFPQAQFTYKRDSKNEFSLSYNRGITRPAYEEINPFLYYVDPYDYRAGNPNLMPQYSNLIELSHTYNKTIITSLYTSIISNAYDFGFYEQNDATKVNVKTQINFGKIYNYGIKFSAPLTVNNWWEAYFHADASYQRYVAYPQNGNLNKGTQDIILNTIQSFKISKTLSAVVSGEYESANFYGINQNKPRYRVDAGLGEQMFNNRGSLRLNVSDIFNTLRDRSSVNYQNLNLTVTDKLESRIARLTFTYRFGKTSVKTITTHRTGNEEEQKRISLGGGN</sequence>
<comment type="subcellular location">
    <subcellularLocation>
        <location evidence="1">Cell outer membrane</location>
    </subcellularLocation>
</comment>
<gene>
    <name evidence="7" type="ORF">MuYL_3979</name>
</gene>
<dbReference type="KEGG" id="muc:MuYL_3979"/>
<protein>
    <recommendedName>
        <fullName evidence="9">Outer membrane protein beta-barrel domain-containing protein</fullName>
    </recommendedName>
</protein>
<dbReference type="EMBL" id="CP022743">
    <property type="protein sequence ID" value="ASU35864.1"/>
    <property type="molecule type" value="Genomic_DNA"/>
</dbReference>
<dbReference type="Gene3D" id="2.170.130.10">
    <property type="entry name" value="TonB-dependent receptor, plug domain"/>
    <property type="match status" value="1"/>
</dbReference>
<dbReference type="RefSeq" id="WP_094571972.1">
    <property type="nucleotide sequence ID" value="NZ_CP022743.1"/>
</dbReference>
<evidence type="ECO:0008006" key="9">
    <source>
        <dbReference type="Google" id="ProtNLM"/>
    </source>
</evidence>
<dbReference type="Pfam" id="PF13620">
    <property type="entry name" value="CarboxypepD_reg"/>
    <property type="match status" value="1"/>
</dbReference>
<dbReference type="Proteomes" id="UP000215002">
    <property type="component" value="Chromosome"/>
</dbReference>
<evidence type="ECO:0000256" key="4">
    <source>
        <dbReference type="SAM" id="SignalP"/>
    </source>
</evidence>
<keyword evidence="3" id="KW-0998">Cell outer membrane</keyword>
<dbReference type="Pfam" id="PF14905">
    <property type="entry name" value="OMP_b-brl_3"/>
    <property type="match status" value="1"/>
</dbReference>
<evidence type="ECO:0000313" key="7">
    <source>
        <dbReference type="EMBL" id="ASU35864.1"/>
    </source>
</evidence>
<keyword evidence="4" id="KW-0732">Signal</keyword>
<evidence type="ECO:0000259" key="5">
    <source>
        <dbReference type="Pfam" id="PF07715"/>
    </source>
</evidence>
<dbReference type="PANTHER" id="PTHR40980:SF4">
    <property type="entry name" value="TONB-DEPENDENT RECEPTOR-LIKE BETA-BARREL DOMAIN-CONTAINING PROTEIN"/>
    <property type="match status" value="1"/>
</dbReference>
<evidence type="ECO:0000256" key="1">
    <source>
        <dbReference type="ARBA" id="ARBA00004442"/>
    </source>
</evidence>
<dbReference type="InterPro" id="IPR041700">
    <property type="entry name" value="OMP_b-brl_3"/>
</dbReference>
<evidence type="ECO:0000256" key="3">
    <source>
        <dbReference type="ARBA" id="ARBA00023237"/>
    </source>
</evidence>
<evidence type="ECO:0000259" key="6">
    <source>
        <dbReference type="Pfam" id="PF14905"/>
    </source>
</evidence>
<dbReference type="InterPro" id="IPR012910">
    <property type="entry name" value="Plug_dom"/>
</dbReference>
<dbReference type="SUPFAM" id="SSF56935">
    <property type="entry name" value="Porins"/>
    <property type="match status" value="1"/>
</dbReference>
<feature type="domain" description="TonB-dependent receptor plug" evidence="5">
    <location>
        <begin position="149"/>
        <end position="224"/>
    </location>
</feature>
<dbReference type="SUPFAM" id="SSF49464">
    <property type="entry name" value="Carboxypeptidase regulatory domain-like"/>
    <property type="match status" value="1"/>
</dbReference>
<dbReference type="Pfam" id="PF07715">
    <property type="entry name" value="Plug"/>
    <property type="match status" value="1"/>
</dbReference>
<dbReference type="InterPro" id="IPR037066">
    <property type="entry name" value="Plug_dom_sf"/>
</dbReference>
<accession>A0A223P1P9</accession>
<reference evidence="7 8" key="1">
    <citation type="submission" date="2017-08" db="EMBL/GenBank/DDBJ databases">
        <title>Complete genome sequence of Mucilaginibacter sp. strain BJC16-A31.</title>
        <authorList>
            <consortium name="Henan University of Science and Technology"/>
            <person name="You X."/>
        </authorList>
    </citation>
    <scope>NUCLEOTIDE SEQUENCE [LARGE SCALE GENOMIC DNA]</scope>
    <source>
        <strain evidence="7 8">BJC16-A31</strain>
    </source>
</reference>
<feature type="chain" id="PRO_5012397852" description="Outer membrane protein beta-barrel domain-containing protein" evidence="4">
    <location>
        <begin position="23"/>
        <end position="814"/>
    </location>
</feature>
<organism evidence="7 8">
    <name type="scientific">Mucilaginibacter xinganensis</name>
    <dbReference type="NCBI Taxonomy" id="1234841"/>
    <lineage>
        <taxon>Bacteria</taxon>
        <taxon>Pseudomonadati</taxon>
        <taxon>Bacteroidota</taxon>
        <taxon>Sphingobacteriia</taxon>
        <taxon>Sphingobacteriales</taxon>
        <taxon>Sphingobacteriaceae</taxon>
        <taxon>Mucilaginibacter</taxon>
    </lineage>
</organism>
<feature type="signal peptide" evidence="4">
    <location>
        <begin position="1"/>
        <end position="22"/>
    </location>
</feature>
<keyword evidence="2" id="KW-0472">Membrane</keyword>
<evidence type="ECO:0000313" key="8">
    <source>
        <dbReference type="Proteomes" id="UP000215002"/>
    </source>
</evidence>
<dbReference type="OrthoDB" id="606851at2"/>
<dbReference type="PANTHER" id="PTHR40980">
    <property type="entry name" value="PLUG DOMAIN-CONTAINING PROTEIN"/>
    <property type="match status" value="1"/>
</dbReference>
<name>A0A223P1P9_9SPHI</name>
<dbReference type="InterPro" id="IPR008969">
    <property type="entry name" value="CarboxyPept-like_regulatory"/>
</dbReference>
<proteinExistence type="predicted"/>
<dbReference type="AlphaFoldDB" id="A0A223P1P9"/>
<dbReference type="GO" id="GO:0009279">
    <property type="term" value="C:cell outer membrane"/>
    <property type="evidence" value="ECO:0007669"/>
    <property type="project" value="UniProtKB-SubCell"/>
</dbReference>
<keyword evidence="8" id="KW-1185">Reference proteome</keyword>
<feature type="domain" description="Outer membrane protein beta-barrel" evidence="6">
    <location>
        <begin position="381"/>
        <end position="784"/>
    </location>
</feature>